<name>A0A0E3ZHX5_9BACT</name>
<evidence type="ECO:0000313" key="2">
    <source>
        <dbReference type="Proteomes" id="UP000033109"/>
    </source>
</evidence>
<protein>
    <submittedName>
        <fullName evidence="1">Uncharacterized protein</fullName>
    </submittedName>
</protein>
<accession>A0A0E3ZHX5</accession>
<dbReference type="PATRIC" id="fig|400092.3.peg.3453"/>
<proteinExistence type="predicted"/>
<keyword evidence="2" id="KW-1185">Reference proteome</keyword>
<dbReference type="KEGG" id="pko:PKOR_15785"/>
<organism evidence="1 2">
    <name type="scientific">Pontibacter korlensis</name>
    <dbReference type="NCBI Taxonomy" id="400092"/>
    <lineage>
        <taxon>Bacteria</taxon>
        <taxon>Pseudomonadati</taxon>
        <taxon>Bacteroidota</taxon>
        <taxon>Cytophagia</taxon>
        <taxon>Cytophagales</taxon>
        <taxon>Hymenobacteraceae</taxon>
        <taxon>Pontibacter</taxon>
    </lineage>
</organism>
<dbReference type="STRING" id="400092.PKOR_15785"/>
<gene>
    <name evidence="1" type="ORF">PKOR_15785</name>
</gene>
<dbReference type="EMBL" id="CP009621">
    <property type="protein sequence ID" value="AKD04280.1"/>
    <property type="molecule type" value="Genomic_DNA"/>
</dbReference>
<sequence>MNELAGDAFQLARMQPIFRQQYGSCDRRKRLEGEQGLRLSGGIACGEAVELAICGDHCQVRAGEVLPRSLDLEHVGCLLGNLCLDIATPPVHTQNGVGEDEAGGLAGAQLQQGQCSRLGIGLKL</sequence>
<dbReference type="HOGENOM" id="CLU_2001802_0_0_10"/>
<reference evidence="1 2" key="1">
    <citation type="journal article" date="2015" name="Sci. Rep.">
        <title>Unraveling adaptation of Pontibacter korlensis to radiation and infertility in desert through complete genome and comparative transcriptomic analysis.</title>
        <authorList>
            <person name="Dai J."/>
            <person name="Dai W."/>
            <person name="Qiu C."/>
            <person name="Yang Z."/>
            <person name="Zhang Y."/>
            <person name="Zhou M."/>
            <person name="Zhang L."/>
            <person name="Fang C."/>
            <person name="Gao Q."/>
            <person name="Yang Q."/>
            <person name="Li X."/>
            <person name="Wang Z."/>
            <person name="Wang Z."/>
            <person name="Jia Z."/>
            <person name="Chen X."/>
        </authorList>
    </citation>
    <scope>NUCLEOTIDE SEQUENCE [LARGE SCALE GENOMIC DNA]</scope>
    <source>
        <strain evidence="1 2">X14-1T</strain>
    </source>
</reference>
<dbReference type="AlphaFoldDB" id="A0A0E3ZHX5"/>
<evidence type="ECO:0000313" key="1">
    <source>
        <dbReference type="EMBL" id="AKD04280.1"/>
    </source>
</evidence>
<dbReference type="Proteomes" id="UP000033109">
    <property type="component" value="Chromosome"/>
</dbReference>